<dbReference type="Proteomes" id="UP000199088">
    <property type="component" value="Unassembled WGS sequence"/>
</dbReference>
<keyword evidence="2" id="KW-1185">Reference proteome</keyword>
<dbReference type="EMBL" id="FNIR01000013">
    <property type="protein sequence ID" value="SDP41371.1"/>
    <property type="molecule type" value="Genomic_DNA"/>
</dbReference>
<evidence type="ECO:0000313" key="1">
    <source>
        <dbReference type="EMBL" id="SDP41371.1"/>
    </source>
</evidence>
<proteinExistence type="predicted"/>
<organism evidence="1 2">
    <name type="scientific">Klenkia soli</name>
    <dbReference type="NCBI Taxonomy" id="1052260"/>
    <lineage>
        <taxon>Bacteria</taxon>
        <taxon>Bacillati</taxon>
        <taxon>Actinomycetota</taxon>
        <taxon>Actinomycetes</taxon>
        <taxon>Geodermatophilales</taxon>
        <taxon>Geodermatophilaceae</taxon>
        <taxon>Klenkia</taxon>
    </lineage>
</organism>
<reference evidence="2" key="1">
    <citation type="submission" date="2016-10" db="EMBL/GenBank/DDBJ databases">
        <authorList>
            <person name="Varghese N."/>
            <person name="Submissions S."/>
        </authorList>
    </citation>
    <scope>NUCLEOTIDE SEQUENCE [LARGE SCALE GENOMIC DNA]</scope>
    <source>
        <strain evidence="2">DSM 45843</strain>
    </source>
</reference>
<protein>
    <recommendedName>
        <fullName evidence="3">DNA-directed RNA polymerase specialized sigma subunit, sigma24 family</fullName>
    </recommendedName>
</protein>
<gene>
    <name evidence="1" type="ORF">SAMN05660199_03846</name>
</gene>
<evidence type="ECO:0008006" key="3">
    <source>
        <dbReference type="Google" id="ProtNLM"/>
    </source>
</evidence>
<name>A0A1H0SHW1_9ACTN</name>
<dbReference type="STRING" id="1052260.SAMN05660199_03846"/>
<accession>A0A1H0SHW1</accession>
<sequence>MLVDTRAALARERWRQVLPTAVLLTGDVGSAWRLVVAALAGARPVPPGHDGAVVAVVRTFRRRRVGDGATLSAGAPVWWLTEDDLAAAGRLADALAGLTRDERAAVVLRFAEDWPPARIRDLVPGADPDTAARRLVGEVPDPTRLPERLASLAAAHDASAFDDDAAADAVGVAVTRRRRRAGLAVVVAAAAVAGAVLVPDHLPGPVPASAPSAPVLAGAYAGAPRGELADDPGVLPDLQRRLDAAGLPGSGYRLVYGGDVDGTRVVLMGRAADGGTQLAWLTGAAGSGPGQLTVTPTAEGDPTGAADDLAAAVAVTDPDRGRVELVVVAAEGTEVQVSPGVDVDPALGSGARDYREVPTEDGVAVLAVDRSSAAGVRYAVGPGAPTDGRVPLVVDAVAPDPGSVPTSRSGTEQVAATAYAAAVDAVSAATSWAPADLAITVLGAGSARMPTGQVVETATVAAVLPGGAVVTTTGTAAYHHATSGGYTAVASCGGAGHPAGTDLARLVVATDCVVTDPDGPAFRFVVVAAPPGAEVTLTAADGSTVVPDLAAGWGWVSASGAAVVSGTDGTTTFAVVGSADDVLRA</sequence>
<dbReference type="AlphaFoldDB" id="A0A1H0SHW1"/>
<evidence type="ECO:0000313" key="2">
    <source>
        <dbReference type="Proteomes" id="UP000199088"/>
    </source>
</evidence>